<gene>
    <name evidence="1" type="ORF">KIPB_016586</name>
</gene>
<dbReference type="Proteomes" id="UP000265618">
    <property type="component" value="Unassembled WGS sequence"/>
</dbReference>
<organism evidence="1 2">
    <name type="scientific">Kipferlia bialata</name>
    <dbReference type="NCBI Taxonomy" id="797122"/>
    <lineage>
        <taxon>Eukaryota</taxon>
        <taxon>Metamonada</taxon>
        <taxon>Carpediemonas-like organisms</taxon>
        <taxon>Kipferlia</taxon>
    </lineage>
</organism>
<proteinExistence type="predicted"/>
<accession>A0A9K3GSG5</accession>
<reference evidence="1 2" key="1">
    <citation type="journal article" date="2018" name="PLoS ONE">
        <title>The draft genome of Kipferlia bialata reveals reductive genome evolution in fornicate parasites.</title>
        <authorList>
            <person name="Tanifuji G."/>
            <person name="Takabayashi S."/>
            <person name="Kume K."/>
            <person name="Takagi M."/>
            <person name="Nakayama T."/>
            <person name="Kamikawa R."/>
            <person name="Inagaki Y."/>
            <person name="Hashimoto T."/>
        </authorList>
    </citation>
    <scope>NUCLEOTIDE SEQUENCE [LARGE SCALE GENOMIC DNA]</scope>
    <source>
        <strain evidence="1">NY0173</strain>
    </source>
</reference>
<keyword evidence="2" id="KW-1185">Reference proteome</keyword>
<comment type="caution">
    <text evidence="1">The sequence shown here is derived from an EMBL/GenBank/DDBJ whole genome shotgun (WGS) entry which is preliminary data.</text>
</comment>
<protein>
    <submittedName>
        <fullName evidence="1">Uncharacterized protein</fullName>
    </submittedName>
</protein>
<name>A0A9K3GSG5_9EUKA</name>
<evidence type="ECO:0000313" key="2">
    <source>
        <dbReference type="Proteomes" id="UP000265618"/>
    </source>
</evidence>
<sequence>MAGTSEPVKAALTSGHSKLARDDAEPDAVAMCRFVPMRLRGFIHVLEDAGIVPKLLSVEHAGVIFSHSATVASVSAPLSQEQVAVNAGLSN</sequence>
<feature type="non-terminal residue" evidence="1">
    <location>
        <position position="1"/>
    </location>
</feature>
<dbReference type="EMBL" id="BDIP01010254">
    <property type="protein sequence ID" value="GIQ92681.1"/>
    <property type="molecule type" value="Genomic_DNA"/>
</dbReference>
<dbReference type="AlphaFoldDB" id="A0A9K3GSG5"/>
<evidence type="ECO:0000313" key="1">
    <source>
        <dbReference type="EMBL" id="GIQ92681.1"/>
    </source>
</evidence>